<protein>
    <recommendedName>
        <fullName evidence="4">O-antigen ligase-like membrane protein</fullName>
    </recommendedName>
</protein>
<evidence type="ECO:0008006" key="4">
    <source>
        <dbReference type="Google" id="ProtNLM"/>
    </source>
</evidence>
<feature type="transmembrane region" description="Helical" evidence="1">
    <location>
        <begin position="203"/>
        <end position="218"/>
    </location>
</feature>
<keyword evidence="1" id="KW-1133">Transmembrane helix</keyword>
<feature type="transmembrane region" description="Helical" evidence="1">
    <location>
        <begin position="139"/>
        <end position="159"/>
    </location>
</feature>
<evidence type="ECO:0000256" key="1">
    <source>
        <dbReference type="SAM" id="Phobius"/>
    </source>
</evidence>
<feature type="transmembrane region" description="Helical" evidence="1">
    <location>
        <begin position="224"/>
        <end position="241"/>
    </location>
</feature>
<gene>
    <name evidence="2" type="ORF">L0U88_11585</name>
</gene>
<dbReference type="Proteomes" id="UP001200145">
    <property type="component" value="Unassembled WGS sequence"/>
</dbReference>
<name>A0ABS9BKA4_9BACT</name>
<keyword evidence="3" id="KW-1185">Reference proteome</keyword>
<feature type="transmembrane region" description="Helical" evidence="1">
    <location>
        <begin position="115"/>
        <end position="132"/>
    </location>
</feature>
<keyword evidence="1" id="KW-0812">Transmembrane</keyword>
<feature type="transmembrane region" description="Helical" evidence="1">
    <location>
        <begin position="23"/>
        <end position="40"/>
    </location>
</feature>
<feature type="transmembrane region" description="Helical" evidence="1">
    <location>
        <begin position="248"/>
        <end position="269"/>
    </location>
</feature>
<feature type="transmembrane region" description="Helical" evidence="1">
    <location>
        <begin position="84"/>
        <end position="103"/>
    </location>
</feature>
<dbReference type="RefSeq" id="WP_234866225.1">
    <property type="nucleotide sequence ID" value="NZ_JAKEVY010000003.1"/>
</dbReference>
<organism evidence="2 3">
    <name type="scientific">Flavihumibacter fluminis</name>
    <dbReference type="NCBI Taxonomy" id="2909236"/>
    <lineage>
        <taxon>Bacteria</taxon>
        <taxon>Pseudomonadati</taxon>
        <taxon>Bacteroidota</taxon>
        <taxon>Chitinophagia</taxon>
        <taxon>Chitinophagales</taxon>
        <taxon>Chitinophagaceae</taxon>
        <taxon>Flavihumibacter</taxon>
    </lineage>
</organism>
<dbReference type="EMBL" id="JAKEVY010000003">
    <property type="protein sequence ID" value="MCF1715269.1"/>
    <property type="molecule type" value="Genomic_DNA"/>
</dbReference>
<feature type="transmembrane region" description="Helical" evidence="1">
    <location>
        <begin position="365"/>
        <end position="385"/>
    </location>
</feature>
<proteinExistence type="predicted"/>
<evidence type="ECO:0000313" key="3">
    <source>
        <dbReference type="Proteomes" id="UP001200145"/>
    </source>
</evidence>
<feature type="transmembrane region" description="Helical" evidence="1">
    <location>
        <begin position="179"/>
        <end position="198"/>
    </location>
</feature>
<keyword evidence="1" id="KW-0472">Membrane</keyword>
<feature type="transmembrane region" description="Helical" evidence="1">
    <location>
        <begin position="52"/>
        <end position="72"/>
    </location>
</feature>
<evidence type="ECO:0000313" key="2">
    <source>
        <dbReference type="EMBL" id="MCF1715269.1"/>
    </source>
</evidence>
<sequence length="452" mass="51267">MQVIQQELVTGSRLQGLPVMRKVILFITTFWIIMYSNARMSDFVPSYKFVHLFPIPAFVRGVELALLVFLYLLSLTTKMNKRILLFNVSILAFIGLSILNLVWHGNLRGASIQDLYIRLAPLLFFAILVPASRADKKELRFFVQFFIGTLLLNILVSVFYQIPLHGDHEDHIPGIMEDAHAYCNYLLVFFIVLLYDYLRTKKLTSLALSLFFLVLTVFPRNEKAIGFTILVAGFLVLQHILKKTKGLFLKLAIVGTLLLAAGIGTFTLVKNRPDIWARADLAINYIGLENVGPIQAWPMAVNEIQSGPMPMLIGLGAGEYGWIAAGRDVSEGNGRKHSRQFDFEFTFGSVDNAGFMFRTNTWSSLLAEFGIIGTLLFLVPVWIMTKKVWKHQPENRLEANMRMAFLIILLLVVFQGFFTPYSNWSSPTLVFPMAYLAAYFHSTTKKELLENS</sequence>
<feature type="transmembrane region" description="Helical" evidence="1">
    <location>
        <begin position="397"/>
        <end position="418"/>
    </location>
</feature>
<accession>A0ABS9BKA4</accession>
<comment type="caution">
    <text evidence="2">The sequence shown here is derived from an EMBL/GenBank/DDBJ whole genome shotgun (WGS) entry which is preliminary data.</text>
</comment>
<reference evidence="2 3" key="1">
    <citation type="submission" date="2022-01" db="EMBL/GenBank/DDBJ databases">
        <title>Flavihumibacter sp. nov., isolated from sediment of a river.</title>
        <authorList>
            <person name="Liu H."/>
        </authorList>
    </citation>
    <scope>NUCLEOTIDE SEQUENCE [LARGE SCALE GENOMIC DNA]</scope>
    <source>
        <strain evidence="2 3">RY-1</strain>
    </source>
</reference>